<dbReference type="PANTHER" id="PTHR10736">
    <property type="entry name" value="BESTROPHIN"/>
    <property type="match status" value="1"/>
</dbReference>
<keyword evidence="7" id="KW-0407">Ion channel</keyword>
<evidence type="ECO:0000256" key="4">
    <source>
        <dbReference type="ARBA" id="ARBA00023136"/>
    </source>
</evidence>
<dbReference type="InterPro" id="IPR000615">
    <property type="entry name" value="Bestrophin"/>
</dbReference>
<feature type="transmembrane region" description="Helical" evidence="7">
    <location>
        <begin position="75"/>
        <end position="93"/>
    </location>
</feature>
<feature type="compositionally biased region" description="Gly residues" evidence="8">
    <location>
        <begin position="485"/>
        <end position="497"/>
    </location>
</feature>
<comment type="function">
    <text evidence="7">Forms chloride channels.</text>
</comment>
<proteinExistence type="inferred from homology"/>
<organism evidence="9 10">
    <name type="scientific">Astyanax mexicanus</name>
    <name type="common">Blind cave fish</name>
    <name type="synonym">Astyanax fasciatus mexicanus</name>
    <dbReference type="NCBI Taxonomy" id="7994"/>
    <lineage>
        <taxon>Eukaryota</taxon>
        <taxon>Metazoa</taxon>
        <taxon>Chordata</taxon>
        <taxon>Craniata</taxon>
        <taxon>Vertebrata</taxon>
        <taxon>Euteleostomi</taxon>
        <taxon>Actinopterygii</taxon>
        <taxon>Neopterygii</taxon>
        <taxon>Teleostei</taxon>
        <taxon>Ostariophysi</taxon>
        <taxon>Characiformes</taxon>
        <taxon>Characoidei</taxon>
        <taxon>Acestrorhamphidae</taxon>
        <taxon>Acestrorhamphinae</taxon>
        <taxon>Astyanax</taxon>
    </lineage>
</organism>
<keyword evidence="7" id="KW-0406">Ion transport</keyword>
<dbReference type="GO" id="GO:0005886">
    <property type="term" value="C:plasma membrane"/>
    <property type="evidence" value="ECO:0007669"/>
    <property type="project" value="UniProtKB-SubCell"/>
</dbReference>
<reference evidence="9 10" key="1">
    <citation type="submission" date="2021-07" db="EMBL/GenBank/DDBJ databases">
        <authorList>
            <person name="Imarazene B."/>
            <person name="Zahm M."/>
            <person name="Klopp C."/>
            <person name="Cabau C."/>
            <person name="Beille S."/>
            <person name="Jouanno E."/>
            <person name="Castinel A."/>
            <person name="Lluch J."/>
            <person name="Gil L."/>
            <person name="Kuchtly C."/>
            <person name="Lopez Roques C."/>
            <person name="Donnadieu C."/>
            <person name="Parrinello H."/>
            <person name="Journot L."/>
            <person name="Du K."/>
            <person name="Schartl M."/>
            <person name="Retaux S."/>
            <person name="Guiguen Y."/>
        </authorList>
    </citation>
    <scope>NUCLEOTIDE SEQUENCE [LARGE SCALE GENOMIC DNA]</scope>
    <source>
        <strain evidence="9">Pach_M1</strain>
        <tissue evidence="9">Testis</tissue>
    </source>
</reference>
<keyword evidence="7" id="KW-1003">Cell membrane</keyword>
<evidence type="ECO:0000256" key="8">
    <source>
        <dbReference type="SAM" id="MobiDB-lite"/>
    </source>
</evidence>
<dbReference type="Proteomes" id="UP000752171">
    <property type="component" value="Unassembled WGS sequence"/>
</dbReference>
<keyword evidence="4 7" id="KW-0472">Membrane</keyword>
<keyword evidence="2 7" id="KW-0812">Transmembrane</keyword>
<comment type="subcellular location">
    <subcellularLocation>
        <location evidence="7">Cell membrane</location>
        <topology evidence="7">Multi-pass membrane protein</topology>
    </subcellularLocation>
    <subcellularLocation>
        <location evidence="1">Membrane</location>
    </subcellularLocation>
</comment>
<evidence type="ECO:0000256" key="7">
    <source>
        <dbReference type="RuleBase" id="RU363126"/>
    </source>
</evidence>
<evidence type="ECO:0000256" key="1">
    <source>
        <dbReference type="ARBA" id="ARBA00004370"/>
    </source>
</evidence>
<evidence type="ECO:0000256" key="3">
    <source>
        <dbReference type="ARBA" id="ARBA00022989"/>
    </source>
</evidence>
<feature type="transmembrane region" description="Helical" evidence="7">
    <location>
        <begin position="274"/>
        <end position="296"/>
    </location>
</feature>
<feature type="transmembrane region" description="Helical" evidence="7">
    <location>
        <begin position="308"/>
        <end position="326"/>
    </location>
</feature>
<comment type="caution">
    <text evidence="9">The sequence shown here is derived from an EMBL/GenBank/DDBJ whole genome shotgun (WGS) entry which is preliminary data.</text>
</comment>
<keyword evidence="7" id="KW-0868">Chloride</keyword>
<evidence type="ECO:0000313" key="9">
    <source>
        <dbReference type="EMBL" id="KAG9262578.1"/>
    </source>
</evidence>
<comment type="catalytic activity">
    <reaction evidence="5">
        <text>chloride(in) = chloride(out)</text>
        <dbReference type="Rhea" id="RHEA:29823"/>
        <dbReference type="ChEBI" id="CHEBI:17996"/>
    </reaction>
</comment>
<sequence>MSDITCCFGRGVYLYIWMTLLCVCLSVSVFIAVFISGALMTVTYTARVANARFCGFSKLLLAWRGSIYKVLYKEVLAFFILYTAISITYRFFLLDEQKRYFEKLSIYCNHYASLIPMSFVLGFYVTLIVNRWWSQYTSIPLPDSIMCVLSGGLQGGDERGRLLRRTLMRYASLASLLILRSVSTAVFKRFPTMDHVVEAGFMMREERKKFESLHSPYNKYWIPCVWFTNLAAVARSEGRIKDDNTYKLLLEELNKFRGKCSLLFHYDMISVPLVYTQVVTLAVYSFFLVCLIGRQFLDPSQAYPGHDLDLYVPIFTLLQFFFYAGWLKVAEQLINPFGEDDDDFETNWLIDRNFQVSMMAVDEMFGDLPMMERDRYWNDSNPRPPYTAATLFVLRKPSFQGSTFDMAIPKEEMHFQPLEEIAENLEESVTRNHNLALFNRLLNSAPSPTGFVGGAFRRASAQLQRLTHTASPDPSYSDGEEDGEGCVGRSGGAGGSLPSGLGQDTQSTICSCGGPGEIKVPALPAVSDLPFDKMNEIGNEDGLKNLRKKSENNETEERRLPLPAPFPKEPCDRPKASRSSAFTLSLGLVKPQLSPSATANRSIPDFFSFQPIGDQSKVMTPQSTSGKAPSGMSLLAVPSLDIPSFPEVRDPRSSPEELTQRLRSISIGSEVINSSNKTVERLSNL</sequence>
<evidence type="ECO:0000256" key="2">
    <source>
        <dbReference type="ARBA" id="ARBA00022692"/>
    </source>
</evidence>
<dbReference type="GO" id="GO:0005254">
    <property type="term" value="F:chloride channel activity"/>
    <property type="evidence" value="ECO:0007669"/>
    <property type="project" value="UniProtKB-KW"/>
</dbReference>
<dbReference type="GO" id="GO:0034707">
    <property type="term" value="C:chloride channel complex"/>
    <property type="evidence" value="ECO:0007669"/>
    <property type="project" value="UniProtKB-KW"/>
</dbReference>
<keyword evidence="7" id="KW-0869">Chloride channel</keyword>
<feature type="transmembrane region" description="Helical" evidence="7">
    <location>
        <begin position="113"/>
        <end position="133"/>
    </location>
</feature>
<evidence type="ECO:0000256" key="6">
    <source>
        <dbReference type="ARBA" id="ARBA00034769"/>
    </source>
</evidence>
<protein>
    <recommendedName>
        <fullName evidence="7">Bestrophin homolog</fullName>
    </recommendedName>
</protein>
<dbReference type="AlphaFoldDB" id="A0A8T2KSZ2"/>
<comment type="similarity">
    <text evidence="6 7">Belongs to the anion channel-forming bestrophin (TC 1.A.46) family. Calcium-sensitive chloride channel subfamily.</text>
</comment>
<feature type="transmembrane region" description="Helical" evidence="7">
    <location>
        <begin position="12"/>
        <end position="38"/>
    </location>
</feature>
<dbReference type="Pfam" id="PF01062">
    <property type="entry name" value="Bestrophin"/>
    <property type="match status" value="1"/>
</dbReference>
<name>A0A8T2KSZ2_ASTMX</name>
<evidence type="ECO:0000256" key="5">
    <source>
        <dbReference type="ARBA" id="ARBA00024167"/>
    </source>
</evidence>
<gene>
    <name evidence="9" type="primary">BEST2</name>
    <name evidence="9" type="ORF">AMEX_G24361</name>
</gene>
<evidence type="ECO:0000313" key="10">
    <source>
        <dbReference type="Proteomes" id="UP000752171"/>
    </source>
</evidence>
<feature type="region of interest" description="Disordered" evidence="8">
    <location>
        <begin position="537"/>
        <end position="576"/>
    </location>
</feature>
<dbReference type="EMBL" id="JAICCE010000021">
    <property type="protein sequence ID" value="KAG9262578.1"/>
    <property type="molecule type" value="Genomic_DNA"/>
</dbReference>
<dbReference type="PANTHER" id="PTHR10736:SF1">
    <property type="entry name" value="BESTROPHIN-2"/>
    <property type="match status" value="1"/>
</dbReference>
<feature type="region of interest" description="Disordered" evidence="8">
    <location>
        <begin position="466"/>
        <end position="504"/>
    </location>
</feature>
<dbReference type="InterPro" id="IPR021134">
    <property type="entry name" value="Bestrophin-like"/>
</dbReference>
<keyword evidence="3 7" id="KW-1133">Transmembrane helix</keyword>
<accession>A0A8T2KSZ2</accession>
<feature type="compositionally biased region" description="Basic and acidic residues" evidence="8">
    <location>
        <begin position="537"/>
        <end position="560"/>
    </location>
</feature>
<keyword evidence="7" id="KW-0813">Transport</keyword>